<dbReference type="GO" id="GO:0005524">
    <property type="term" value="F:ATP binding"/>
    <property type="evidence" value="ECO:0007669"/>
    <property type="project" value="UniProtKB-UniRule"/>
</dbReference>
<keyword evidence="5" id="KW-0418">Kinase</keyword>
<evidence type="ECO:0000256" key="5">
    <source>
        <dbReference type="ARBA" id="ARBA00022777"/>
    </source>
</evidence>
<dbReference type="InterPro" id="IPR008271">
    <property type="entry name" value="Ser/Thr_kinase_AS"/>
</dbReference>
<protein>
    <recommendedName>
        <fullName evidence="8">Protein kinase domain-containing protein</fullName>
    </recommendedName>
</protein>
<dbReference type="SMART" id="SM00220">
    <property type="entry name" value="S_TKc"/>
    <property type="match status" value="1"/>
</dbReference>
<dbReference type="PROSITE" id="PS50011">
    <property type="entry name" value="PROTEIN_KINASE_DOM"/>
    <property type="match status" value="1"/>
</dbReference>
<keyword evidence="10" id="KW-1185">Reference proteome</keyword>
<reference evidence="9 10" key="1">
    <citation type="submission" date="2014-04" db="EMBL/GenBank/DDBJ databases">
        <title>A new species of microsporidia sheds light on the evolution of extreme parasitism.</title>
        <authorList>
            <person name="Haag K.L."/>
            <person name="James T.Y."/>
            <person name="Larsson R."/>
            <person name="Schaer T.M."/>
            <person name="Refardt D."/>
            <person name="Pombert J.-F."/>
            <person name="Ebert D."/>
        </authorList>
    </citation>
    <scope>NUCLEOTIDE SEQUENCE [LARGE SCALE GENOMIC DNA]</scope>
    <source>
        <strain evidence="9 10">UGP3</strain>
        <tissue evidence="9">Spores</tissue>
    </source>
</reference>
<dbReference type="GO" id="GO:0005737">
    <property type="term" value="C:cytoplasm"/>
    <property type="evidence" value="ECO:0007669"/>
    <property type="project" value="TreeGrafter"/>
</dbReference>
<dbReference type="Gene3D" id="1.10.510.10">
    <property type="entry name" value="Transferase(Phosphotransferase) domain 1"/>
    <property type="match status" value="1"/>
</dbReference>
<dbReference type="GeneID" id="25260287"/>
<gene>
    <name evidence="9" type="ORF">DI09_54p100</name>
</gene>
<evidence type="ECO:0000256" key="4">
    <source>
        <dbReference type="ARBA" id="ARBA00022741"/>
    </source>
</evidence>
<comment type="caution">
    <text evidence="9">The sequence shown here is derived from an EMBL/GenBank/DDBJ whole genome shotgun (WGS) entry which is preliminary data.</text>
</comment>
<accession>A0A098VP66</accession>
<dbReference type="PANTHER" id="PTHR24346">
    <property type="entry name" value="MAP/MICROTUBULE AFFINITY-REGULATING KINASE"/>
    <property type="match status" value="1"/>
</dbReference>
<organism evidence="9 10">
    <name type="scientific">Mitosporidium daphniae</name>
    <dbReference type="NCBI Taxonomy" id="1485682"/>
    <lineage>
        <taxon>Eukaryota</taxon>
        <taxon>Fungi</taxon>
        <taxon>Fungi incertae sedis</taxon>
        <taxon>Microsporidia</taxon>
        <taxon>Mitosporidium</taxon>
    </lineage>
</organism>
<evidence type="ECO:0000256" key="7">
    <source>
        <dbReference type="PROSITE-ProRule" id="PRU10141"/>
    </source>
</evidence>
<evidence type="ECO:0000256" key="6">
    <source>
        <dbReference type="ARBA" id="ARBA00022840"/>
    </source>
</evidence>
<evidence type="ECO:0000256" key="1">
    <source>
        <dbReference type="ARBA" id="ARBA00010791"/>
    </source>
</evidence>
<dbReference type="EMBL" id="JMKJ01000499">
    <property type="protein sequence ID" value="KGG50818.1"/>
    <property type="molecule type" value="Genomic_DNA"/>
</dbReference>
<keyword evidence="6 7" id="KW-0067">ATP-binding</keyword>
<evidence type="ECO:0000259" key="8">
    <source>
        <dbReference type="PROSITE" id="PS50011"/>
    </source>
</evidence>
<keyword evidence="2" id="KW-0723">Serine/threonine-protein kinase</keyword>
<keyword evidence="3" id="KW-0808">Transferase</keyword>
<dbReference type="InterPro" id="IPR011009">
    <property type="entry name" value="Kinase-like_dom_sf"/>
</dbReference>
<dbReference type="Pfam" id="PF00069">
    <property type="entry name" value="Pkinase"/>
    <property type="match status" value="1"/>
</dbReference>
<dbReference type="SUPFAM" id="SSF56112">
    <property type="entry name" value="Protein kinase-like (PK-like)"/>
    <property type="match status" value="1"/>
</dbReference>
<feature type="binding site" evidence="7">
    <location>
        <position position="91"/>
    </location>
    <ligand>
        <name>ATP</name>
        <dbReference type="ChEBI" id="CHEBI:30616"/>
    </ligand>
</feature>
<proteinExistence type="inferred from homology"/>
<dbReference type="CDD" id="cd14003">
    <property type="entry name" value="STKc_AMPK-like"/>
    <property type="match status" value="1"/>
</dbReference>
<dbReference type="InterPro" id="IPR017441">
    <property type="entry name" value="Protein_kinase_ATP_BS"/>
</dbReference>
<dbReference type="OrthoDB" id="193931at2759"/>
<feature type="domain" description="Protein kinase" evidence="8">
    <location>
        <begin position="62"/>
        <end position="316"/>
    </location>
</feature>
<comment type="similarity">
    <text evidence="1">Belongs to the protein kinase superfamily. CAMK Ser/Thr protein kinase family. NIM1 subfamily.</text>
</comment>
<dbReference type="GO" id="GO:0004674">
    <property type="term" value="F:protein serine/threonine kinase activity"/>
    <property type="evidence" value="ECO:0007669"/>
    <property type="project" value="UniProtKB-KW"/>
</dbReference>
<dbReference type="AlphaFoldDB" id="A0A098VP66"/>
<dbReference type="PROSITE" id="PS00108">
    <property type="entry name" value="PROTEIN_KINASE_ST"/>
    <property type="match status" value="1"/>
</dbReference>
<evidence type="ECO:0000256" key="3">
    <source>
        <dbReference type="ARBA" id="ARBA00022679"/>
    </source>
</evidence>
<dbReference type="FunFam" id="3.30.200.20:FF:000042">
    <property type="entry name" value="Aurora kinase A"/>
    <property type="match status" value="1"/>
</dbReference>
<dbReference type="GO" id="GO:0035556">
    <property type="term" value="P:intracellular signal transduction"/>
    <property type="evidence" value="ECO:0007669"/>
    <property type="project" value="TreeGrafter"/>
</dbReference>
<dbReference type="InterPro" id="IPR000719">
    <property type="entry name" value="Prot_kinase_dom"/>
</dbReference>
<evidence type="ECO:0000313" key="9">
    <source>
        <dbReference type="EMBL" id="KGG50818.1"/>
    </source>
</evidence>
<dbReference type="PROSITE" id="PS00107">
    <property type="entry name" value="PROTEIN_KINASE_ATP"/>
    <property type="match status" value="1"/>
</dbReference>
<name>A0A098VP66_9MICR</name>
<dbReference type="Proteomes" id="UP000029725">
    <property type="component" value="Unassembled WGS sequence"/>
</dbReference>
<keyword evidence="4 7" id="KW-0547">Nucleotide-binding</keyword>
<dbReference type="VEuPathDB" id="MicrosporidiaDB:DI09_54p100"/>
<evidence type="ECO:0000313" key="10">
    <source>
        <dbReference type="Proteomes" id="UP000029725"/>
    </source>
</evidence>
<evidence type="ECO:0000256" key="2">
    <source>
        <dbReference type="ARBA" id="ARBA00022527"/>
    </source>
</evidence>
<dbReference type="RefSeq" id="XP_013237245.1">
    <property type="nucleotide sequence ID" value="XM_013381791.1"/>
</dbReference>
<sequence length="624" mass="69638">MTSSVLASCENLKKNYNPSANHKSKVSPYHERPILCTAAVNKSDSTSAVVNTTSGNVTPPGFRYIRSLGRGSYGRVELCQNTATDAFVAIKYINKSFLCTHRQLNRVRREVRILTLLEHPHIIQLKGVIETPESILMVLEYVPHGELFEFISARGHLTNMEALVVFRQLLSAVAYCHANCIIHRDLKPENILLGRDLSVKVADFGFGAVFGHIPLLSTFCGSPHYAAPEMLSGTPYCGPEVDIWSLGVILFVMLTGKLPTHDSSPHSLRETPSFPLVVSATEASLCSSSADLLRRILVSGSSNRATLAEILAHPWVRSVDIDLPYSFIPYREPISEKNLNTEIVSYLCQSGYDEENIRRILIQKEPHPLKAEYYLLMERDTPKILLSSSKTHSSPKKAHQLISMPSSPPMIHNRRYSLESSFSAGTRDRSVSPVRRLLTRVSSFFTSSPSRQTPTESIFKPLVEASSSTRERRSSMPGLPVYMPVPEPSSVAADVLHNPRKVMEGNSSSIITLHSLKVPEISFAVTSFLNKMGMIFSARDPRNPFKLWCENRQTGHGEFPLLALTVEVVEICFGHRERGAPPPSLFGLECRRICGGSWVVFRRMMTLLNRHISELYEEPQLPDA</sequence>
<dbReference type="FunFam" id="1.10.510.10:FF:000571">
    <property type="entry name" value="Maternal embryonic leucine zipper kinase"/>
    <property type="match status" value="1"/>
</dbReference>
<dbReference type="PANTHER" id="PTHR24346:SF82">
    <property type="entry name" value="KP78A-RELATED"/>
    <property type="match status" value="1"/>
</dbReference>
<dbReference type="HOGENOM" id="CLU_438100_0_0_1"/>